<dbReference type="InParanoid" id="M4BVH4"/>
<dbReference type="EnsemblProtists" id="HpaT810516">
    <property type="protein sequence ID" value="HpaP810516"/>
    <property type="gene ID" value="HpaG810516"/>
</dbReference>
<name>M4BVH4_HYAAE</name>
<sequence length="93" mass="10637">MSRLSCRTDTRRYLELLSPHYNRRRCNGGNTQAGEYHEARLSDFSSRVAHPDVVPGRPTCCRPVHCVTSRLCVEPVLDTVFERRSSKDVWCAA</sequence>
<evidence type="ECO:0000313" key="1">
    <source>
        <dbReference type="EnsemblProtists" id="HpaP810516"/>
    </source>
</evidence>
<proteinExistence type="predicted"/>
<dbReference type="VEuPathDB" id="FungiDB:HpaG810516"/>
<dbReference type="EMBL" id="JH597979">
    <property type="status" value="NOT_ANNOTATED_CDS"/>
    <property type="molecule type" value="Genomic_DNA"/>
</dbReference>
<dbReference type="AlphaFoldDB" id="M4BVH4"/>
<keyword evidence="2" id="KW-1185">Reference proteome</keyword>
<protein>
    <submittedName>
        <fullName evidence="1">Uncharacterized protein</fullName>
    </submittedName>
</protein>
<evidence type="ECO:0000313" key="2">
    <source>
        <dbReference type="Proteomes" id="UP000011713"/>
    </source>
</evidence>
<reference evidence="2" key="1">
    <citation type="journal article" date="2010" name="Science">
        <title>Signatures of adaptation to obligate biotrophy in the Hyaloperonospora arabidopsidis genome.</title>
        <authorList>
            <person name="Baxter L."/>
            <person name="Tripathy S."/>
            <person name="Ishaque N."/>
            <person name="Boot N."/>
            <person name="Cabral A."/>
            <person name="Kemen E."/>
            <person name="Thines M."/>
            <person name="Ah-Fong A."/>
            <person name="Anderson R."/>
            <person name="Badejoko W."/>
            <person name="Bittner-Eddy P."/>
            <person name="Boore J.L."/>
            <person name="Chibucos M.C."/>
            <person name="Coates M."/>
            <person name="Dehal P."/>
            <person name="Delehaunty K."/>
            <person name="Dong S."/>
            <person name="Downton P."/>
            <person name="Dumas B."/>
            <person name="Fabro G."/>
            <person name="Fronick C."/>
            <person name="Fuerstenberg S.I."/>
            <person name="Fulton L."/>
            <person name="Gaulin E."/>
            <person name="Govers F."/>
            <person name="Hughes L."/>
            <person name="Humphray S."/>
            <person name="Jiang R.H."/>
            <person name="Judelson H."/>
            <person name="Kamoun S."/>
            <person name="Kyung K."/>
            <person name="Meijer H."/>
            <person name="Minx P."/>
            <person name="Morris P."/>
            <person name="Nelson J."/>
            <person name="Phuntumart V."/>
            <person name="Qutob D."/>
            <person name="Rehmany A."/>
            <person name="Rougon-Cardoso A."/>
            <person name="Ryden P."/>
            <person name="Torto-Alalibo T."/>
            <person name="Studholme D."/>
            <person name="Wang Y."/>
            <person name="Win J."/>
            <person name="Wood J."/>
            <person name="Clifton S.W."/>
            <person name="Rogers J."/>
            <person name="Van den Ackerveken G."/>
            <person name="Jones J.D."/>
            <person name="McDowell J.M."/>
            <person name="Beynon J."/>
            <person name="Tyler B.M."/>
        </authorList>
    </citation>
    <scope>NUCLEOTIDE SEQUENCE [LARGE SCALE GENOMIC DNA]</scope>
    <source>
        <strain evidence="2">Emoy2</strain>
    </source>
</reference>
<reference evidence="1" key="2">
    <citation type="submission" date="2015-06" db="UniProtKB">
        <authorList>
            <consortium name="EnsemblProtists"/>
        </authorList>
    </citation>
    <scope>IDENTIFICATION</scope>
    <source>
        <strain evidence="1">Emoy2</strain>
    </source>
</reference>
<organism evidence="1 2">
    <name type="scientific">Hyaloperonospora arabidopsidis (strain Emoy2)</name>
    <name type="common">Downy mildew agent</name>
    <name type="synonym">Peronospora arabidopsidis</name>
    <dbReference type="NCBI Taxonomy" id="559515"/>
    <lineage>
        <taxon>Eukaryota</taxon>
        <taxon>Sar</taxon>
        <taxon>Stramenopiles</taxon>
        <taxon>Oomycota</taxon>
        <taxon>Peronosporomycetes</taxon>
        <taxon>Peronosporales</taxon>
        <taxon>Peronosporaceae</taxon>
        <taxon>Hyaloperonospora</taxon>
    </lineage>
</organism>
<accession>M4BVH4</accession>
<dbReference type="Proteomes" id="UP000011713">
    <property type="component" value="Unassembled WGS sequence"/>
</dbReference>
<dbReference type="HOGENOM" id="CLU_2404229_0_0_1"/>